<accession>A0ABR2DPB3</accession>
<feature type="region of interest" description="Disordered" evidence="1">
    <location>
        <begin position="150"/>
        <end position="171"/>
    </location>
</feature>
<keyword evidence="2" id="KW-0472">Membrane</keyword>
<dbReference type="InterPro" id="IPR025521">
    <property type="entry name" value="Neprosin_propep"/>
</dbReference>
<evidence type="ECO:0000259" key="3">
    <source>
        <dbReference type="Pfam" id="PF14365"/>
    </source>
</evidence>
<dbReference type="Proteomes" id="UP001472677">
    <property type="component" value="Unassembled WGS sequence"/>
</dbReference>
<feature type="compositionally biased region" description="Polar residues" evidence="1">
    <location>
        <begin position="162"/>
        <end position="171"/>
    </location>
</feature>
<proteinExistence type="predicted"/>
<gene>
    <name evidence="4" type="ORF">V6N12_015522</name>
</gene>
<keyword evidence="2" id="KW-1133">Transmembrane helix</keyword>
<protein>
    <recommendedName>
        <fullName evidence="3">Neprosin activation peptide domain-containing protein</fullName>
    </recommendedName>
</protein>
<reference evidence="4 5" key="1">
    <citation type="journal article" date="2024" name="G3 (Bethesda)">
        <title>Genome assembly of Hibiscus sabdariffa L. provides insights into metabolisms of medicinal natural products.</title>
        <authorList>
            <person name="Kim T."/>
        </authorList>
    </citation>
    <scope>NUCLEOTIDE SEQUENCE [LARGE SCALE GENOMIC DNA]</scope>
    <source>
        <strain evidence="4">TK-2024</strain>
        <tissue evidence="4">Old leaves</tissue>
    </source>
</reference>
<evidence type="ECO:0000313" key="4">
    <source>
        <dbReference type="EMBL" id="KAK8542946.1"/>
    </source>
</evidence>
<dbReference type="EMBL" id="JBBPBM010000024">
    <property type="protein sequence ID" value="KAK8542946.1"/>
    <property type="molecule type" value="Genomic_DNA"/>
</dbReference>
<comment type="caution">
    <text evidence="4">The sequence shown here is derived from an EMBL/GenBank/DDBJ whole genome shotgun (WGS) entry which is preliminary data.</text>
</comment>
<organism evidence="4 5">
    <name type="scientific">Hibiscus sabdariffa</name>
    <name type="common">roselle</name>
    <dbReference type="NCBI Taxonomy" id="183260"/>
    <lineage>
        <taxon>Eukaryota</taxon>
        <taxon>Viridiplantae</taxon>
        <taxon>Streptophyta</taxon>
        <taxon>Embryophyta</taxon>
        <taxon>Tracheophyta</taxon>
        <taxon>Spermatophyta</taxon>
        <taxon>Magnoliopsida</taxon>
        <taxon>eudicotyledons</taxon>
        <taxon>Gunneridae</taxon>
        <taxon>Pentapetalae</taxon>
        <taxon>rosids</taxon>
        <taxon>malvids</taxon>
        <taxon>Malvales</taxon>
        <taxon>Malvaceae</taxon>
        <taxon>Malvoideae</taxon>
        <taxon>Hibiscus</taxon>
    </lineage>
</organism>
<name>A0ABR2DPB3_9ROSI</name>
<feature type="transmembrane region" description="Helical" evidence="2">
    <location>
        <begin position="14"/>
        <end position="37"/>
    </location>
</feature>
<feature type="domain" description="Neprosin activation peptide" evidence="3">
    <location>
        <begin position="66"/>
        <end position="136"/>
    </location>
</feature>
<evidence type="ECO:0000256" key="2">
    <source>
        <dbReference type="SAM" id="Phobius"/>
    </source>
</evidence>
<dbReference type="Pfam" id="PF14365">
    <property type="entry name" value="Neprosin_AP"/>
    <property type="match status" value="1"/>
</dbReference>
<keyword evidence="2" id="KW-0812">Transmembrane</keyword>
<keyword evidence="5" id="KW-1185">Reference proteome</keyword>
<sequence length="193" mass="22047">MASNTNIIVNKRGVLFRLLFSLVFMAKFDLISGLNYTKYSRKVSSLRLERIQKHLENINKPAVITIEKVAPVMPKVKMLKEYEEKRGEDLAWQMWHRNGTRCPKGTVPIRRSTTHDVLSVSLWQETIYRRQSNVSSDRCTRKIKKESEFDGDLPAATDEATKVSSARSTTRTPYGAALEIPTPFCNDNISDLP</sequence>
<evidence type="ECO:0000256" key="1">
    <source>
        <dbReference type="SAM" id="MobiDB-lite"/>
    </source>
</evidence>
<evidence type="ECO:0000313" key="5">
    <source>
        <dbReference type="Proteomes" id="UP001472677"/>
    </source>
</evidence>